<dbReference type="SUPFAM" id="SSF69318">
    <property type="entry name" value="Integrin alpha N-terminal domain"/>
    <property type="match status" value="1"/>
</dbReference>
<accession>A0ABY5TUD7</accession>
<name>A0ABY5TUD7_9GAMM</name>
<protein>
    <submittedName>
        <fullName evidence="1">Uncharacterized protein</fullName>
    </submittedName>
</protein>
<evidence type="ECO:0000313" key="2">
    <source>
        <dbReference type="Proteomes" id="UP001059934"/>
    </source>
</evidence>
<keyword evidence="2" id="KW-1185">Reference proteome</keyword>
<reference evidence="1" key="1">
    <citation type="submission" date="2022-08" db="EMBL/GenBank/DDBJ databases">
        <title>Catabolic pathway analysis in culturable SAR92 clade bacteria reveals their overlooked roles in DMSP degradation in coastal seas.</title>
        <authorList>
            <person name="He X."/>
            <person name="Zhang X."/>
            <person name="Zhang Y."/>
        </authorList>
    </citation>
    <scope>NUCLEOTIDE SEQUENCE</scope>
    <source>
        <strain evidence="1">H455</strain>
    </source>
</reference>
<dbReference type="Proteomes" id="UP001059934">
    <property type="component" value="Chromosome"/>
</dbReference>
<organism evidence="1 2">
    <name type="scientific">SAR92 clade bacterium H455</name>
    <dbReference type="NCBI Taxonomy" id="2974818"/>
    <lineage>
        <taxon>Bacteria</taxon>
        <taxon>Pseudomonadati</taxon>
        <taxon>Pseudomonadota</taxon>
        <taxon>Gammaproteobacteria</taxon>
        <taxon>Cellvibrionales</taxon>
        <taxon>Porticoccaceae</taxon>
        <taxon>SAR92 clade</taxon>
    </lineage>
</organism>
<dbReference type="InterPro" id="IPR028994">
    <property type="entry name" value="Integrin_alpha_N"/>
</dbReference>
<proteinExistence type="predicted"/>
<evidence type="ECO:0000313" key="1">
    <source>
        <dbReference type="EMBL" id="UVW36176.1"/>
    </source>
</evidence>
<sequence>MRAEHEKLLLLAIIWPVLLSAEITGPATSTGNFILEWSESDAKLREVDGAGNYIGSWLGSSASIFKPDGTYTFWEWRCFNLPFSNSYCFSNDTHQVTVAAVVGGPSYPEESRIQAAYQYELRSGDFNNDGKVDVLVDRISTGPIDGTLQSYILYQYSNGLLEAKKPITSELINARTFPLSTLLNLMPSDINADGYADHIVENLNAVMGSSVVNEYIVYAAGSAVDKSKPLGGAEIDDEFRDFTTDLSQWLNDQNHFANNIANTAVPQFSISISCGSGIHWFSGIGGLISDRFCFPMFRLESYKQAQTGVNLNALSASTRIDSMYADIENIGDDDLWQLSQFAKTVLNVHSFGFDDAGTRQATNHGEDNDLDEKTAALIQFSYMLIAAGQDVVVQKPNVTHDYQLETEVCSISEAFCTLVNIACWGRHYHAPLERKEDHEIPVENGETSDLEDLFGFENEIKTGVGTSAGLPSNAIANVTEPSHILHDTDGPSFGTCPQPVSGQGSGAVNECSQVYREPFESGGKIKMRTRGFGDNRFALPNQVGGPWIFRKLDEDMIEAIDSAADGLCPSL</sequence>
<dbReference type="EMBL" id="CP103416">
    <property type="protein sequence ID" value="UVW36176.1"/>
    <property type="molecule type" value="Genomic_DNA"/>
</dbReference>
<dbReference type="Gene3D" id="2.130.10.130">
    <property type="entry name" value="Integrin alpha, N-terminal"/>
    <property type="match status" value="1"/>
</dbReference>
<gene>
    <name evidence="1" type="ORF">NYF23_06085</name>
</gene>